<feature type="domain" description="Metaxin glutathione S-transferase" evidence="1">
    <location>
        <begin position="222"/>
        <end position="282"/>
    </location>
</feature>
<accession>A0A286UV99</accession>
<comment type="caution">
    <text evidence="2">The sequence shown here is derived from an EMBL/GenBank/DDBJ whole genome shotgun (WGS) entry which is preliminary data.</text>
</comment>
<dbReference type="InParanoid" id="A0A286UV99"/>
<organism evidence="2 3">
    <name type="scientific">Pyrrhoderma noxium</name>
    <dbReference type="NCBI Taxonomy" id="2282107"/>
    <lineage>
        <taxon>Eukaryota</taxon>
        <taxon>Fungi</taxon>
        <taxon>Dikarya</taxon>
        <taxon>Basidiomycota</taxon>
        <taxon>Agaricomycotina</taxon>
        <taxon>Agaricomycetes</taxon>
        <taxon>Hymenochaetales</taxon>
        <taxon>Hymenochaetaceae</taxon>
        <taxon>Pyrrhoderma</taxon>
    </lineage>
</organism>
<name>A0A286UV99_9AGAM</name>
<evidence type="ECO:0000313" key="3">
    <source>
        <dbReference type="Proteomes" id="UP000217199"/>
    </source>
</evidence>
<dbReference type="AlphaFoldDB" id="A0A286UV99"/>
<protein>
    <recommendedName>
        <fullName evidence="1">Metaxin glutathione S-transferase domain-containing protein</fullName>
    </recommendedName>
</protein>
<gene>
    <name evidence="2" type="ORF">PNOK_0057500</name>
</gene>
<dbReference type="PANTHER" id="PTHR12289:SF41">
    <property type="entry name" value="FAILED AXON CONNECTIONS-RELATED"/>
    <property type="match status" value="1"/>
</dbReference>
<dbReference type="EMBL" id="NBII01000001">
    <property type="protein sequence ID" value="PAV23507.1"/>
    <property type="molecule type" value="Genomic_DNA"/>
</dbReference>
<evidence type="ECO:0000313" key="2">
    <source>
        <dbReference type="EMBL" id="PAV23507.1"/>
    </source>
</evidence>
<dbReference type="InterPro" id="IPR033468">
    <property type="entry name" value="Metaxin_GST"/>
</dbReference>
<dbReference type="Pfam" id="PF17171">
    <property type="entry name" value="GST_C_6"/>
    <property type="match status" value="1"/>
</dbReference>
<keyword evidence="3" id="KW-1185">Reference proteome</keyword>
<sequence>MTETSYITVPDVVRNFFSKFPLHTYPAEDVTLYSGGDIQKPTLWILPPKFDNTLLSSDVECLKWQAYIALRGLKDVKVRWDISPEGGVDGHLPTLVTKMNGKAEVVGSSAIPGWVDGVLSQKEEEGLEGYKDSAAKDESRAWVSLLEGTVHSAFLLANPTPLSLLSLLLYTPHPHLGKSSPQAPQSISTHISPPPAPLSGFTSVFPLYGERVSFASVQAQYHDAITALSDRLGNDVWFLGSSQPTALDALLFAYLHCLLNSPDIVRLDVARRTNLVEWERRVQARVKEAFVKE</sequence>
<evidence type="ECO:0000259" key="1">
    <source>
        <dbReference type="Pfam" id="PF17171"/>
    </source>
</evidence>
<dbReference type="Proteomes" id="UP000217199">
    <property type="component" value="Unassembled WGS sequence"/>
</dbReference>
<dbReference type="SUPFAM" id="SSF47616">
    <property type="entry name" value="GST C-terminal domain-like"/>
    <property type="match status" value="1"/>
</dbReference>
<dbReference type="InterPro" id="IPR050931">
    <property type="entry name" value="Mito_Protein_Transport_Metaxin"/>
</dbReference>
<dbReference type="STRING" id="2282107.A0A286UV99"/>
<dbReference type="PANTHER" id="PTHR12289">
    <property type="entry name" value="METAXIN RELATED"/>
    <property type="match status" value="1"/>
</dbReference>
<dbReference type="GO" id="GO:0005737">
    <property type="term" value="C:cytoplasm"/>
    <property type="evidence" value="ECO:0007669"/>
    <property type="project" value="TreeGrafter"/>
</dbReference>
<proteinExistence type="predicted"/>
<dbReference type="OrthoDB" id="198787at2759"/>
<reference evidence="2 3" key="1">
    <citation type="journal article" date="2017" name="Mol. Ecol.">
        <title>Comparative and population genomic landscape of Phellinus noxius: A hypervariable fungus causing root rot in trees.</title>
        <authorList>
            <person name="Chung C.L."/>
            <person name="Lee T.J."/>
            <person name="Akiba M."/>
            <person name="Lee H.H."/>
            <person name="Kuo T.H."/>
            <person name="Liu D."/>
            <person name="Ke H.M."/>
            <person name="Yokoi T."/>
            <person name="Roa M.B."/>
            <person name="Lu M.J."/>
            <person name="Chang Y.Y."/>
            <person name="Ann P.J."/>
            <person name="Tsai J.N."/>
            <person name="Chen C.Y."/>
            <person name="Tzean S.S."/>
            <person name="Ota Y."/>
            <person name="Hattori T."/>
            <person name="Sahashi N."/>
            <person name="Liou R.F."/>
            <person name="Kikuchi T."/>
            <person name="Tsai I.J."/>
        </authorList>
    </citation>
    <scope>NUCLEOTIDE SEQUENCE [LARGE SCALE GENOMIC DNA]</scope>
    <source>
        <strain evidence="2 3">FFPRI411160</strain>
    </source>
</reference>
<dbReference type="FunCoup" id="A0A286UV99">
    <property type="interactions" value="92"/>
</dbReference>
<dbReference type="InterPro" id="IPR036282">
    <property type="entry name" value="Glutathione-S-Trfase_C_sf"/>
</dbReference>